<keyword evidence="1" id="KW-0812">Transmembrane</keyword>
<evidence type="ECO:0000313" key="3">
    <source>
        <dbReference type="Proteomes" id="UP000001542"/>
    </source>
</evidence>
<dbReference type="AlphaFoldDB" id="A2DA06"/>
<feature type="transmembrane region" description="Helical" evidence="1">
    <location>
        <begin position="141"/>
        <end position="159"/>
    </location>
</feature>
<evidence type="ECO:0000313" key="2">
    <source>
        <dbReference type="EMBL" id="EAY22654.1"/>
    </source>
</evidence>
<dbReference type="SMR" id="A2DA06"/>
<dbReference type="EMBL" id="DS113182">
    <property type="protein sequence ID" value="EAY22654.1"/>
    <property type="molecule type" value="Genomic_DNA"/>
</dbReference>
<dbReference type="RefSeq" id="XP_001583640.1">
    <property type="nucleotide sequence ID" value="XM_001583590.1"/>
</dbReference>
<evidence type="ECO:0000256" key="1">
    <source>
        <dbReference type="SAM" id="Phobius"/>
    </source>
</evidence>
<reference evidence="2" key="2">
    <citation type="journal article" date="2007" name="Science">
        <title>Draft genome sequence of the sexually transmitted pathogen Trichomonas vaginalis.</title>
        <authorList>
            <person name="Carlton J.M."/>
            <person name="Hirt R.P."/>
            <person name="Silva J.C."/>
            <person name="Delcher A.L."/>
            <person name="Schatz M."/>
            <person name="Zhao Q."/>
            <person name="Wortman J.R."/>
            <person name="Bidwell S.L."/>
            <person name="Alsmark U.C.M."/>
            <person name="Besteiro S."/>
            <person name="Sicheritz-Ponten T."/>
            <person name="Noel C.J."/>
            <person name="Dacks J.B."/>
            <person name="Foster P.G."/>
            <person name="Simillion C."/>
            <person name="Van de Peer Y."/>
            <person name="Miranda-Saavedra D."/>
            <person name="Barton G.J."/>
            <person name="Westrop G.D."/>
            <person name="Mueller S."/>
            <person name="Dessi D."/>
            <person name="Fiori P.L."/>
            <person name="Ren Q."/>
            <person name="Paulsen I."/>
            <person name="Zhang H."/>
            <person name="Bastida-Corcuera F.D."/>
            <person name="Simoes-Barbosa A."/>
            <person name="Brown M.T."/>
            <person name="Hayes R.D."/>
            <person name="Mukherjee M."/>
            <person name="Okumura C.Y."/>
            <person name="Schneider R."/>
            <person name="Smith A.J."/>
            <person name="Vanacova S."/>
            <person name="Villalvazo M."/>
            <person name="Haas B.J."/>
            <person name="Pertea M."/>
            <person name="Feldblyum T.V."/>
            <person name="Utterback T.R."/>
            <person name="Shu C.L."/>
            <person name="Osoegawa K."/>
            <person name="de Jong P.J."/>
            <person name="Hrdy I."/>
            <person name="Horvathova L."/>
            <person name="Zubacova Z."/>
            <person name="Dolezal P."/>
            <person name="Malik S.B."/>
            <person name="Logsdon J.M. Jr."/>
            <person name="Henze K."/>
            <person name="Gupta A."/>
            <person name="Wang C.C."/>
            <person name="Dunne R.L."/>
            <person name="Upcroft J.A."/>
            <person name="Upcroft P."/>
            <person name="White O."/>
            <person name="Salzberg S.L."/>
            <person name="Tang P."/>
            <person name="Chiu C.-H."/>
            <person name="Lee Y.-S."/>
            <person name="Embley T.M."/>
            <person name="Coombs G.H."/>
            <person name="Mottram J.C."/>
            <person name="Tachezy J."/>
            <person name="Fraser-Liggett C.M."/>
            <person name="Johnson P.J."/>
        </authorList>
    </citation>
    <scope>NUCLEOTIDE SEQUENCE [LARGE SCALE GENOMIC DNA]</scope>
    <source>
        <strain evidence="2">G3</strain>
    </source>
</reference>
<keyword evidence="1" id="KW-0472">Membrane</keyword>
<dbReference type="KEGG" id="tva:5468211"/>
<dbReference type="InParanoid" id="A2DA06"/>
<name>A2DA06_TRIV3</name>
<gene>
    <name evidence="2" type="ORF">TVAG_475820</name>
</gene>
<accession>A2DA06</accession>
<keyword evidence="3" id="KW-1185">Reference proteome</keyword>
<feature type="transmembrane region" description="Helical" evidence="1">
    <location>
        <begin position="110"/>
        <end position="129"/>
    </location>
</feature>
<dbReference type="VEuPathDB" id="TrichDB:TVAG_475820"/>
<reference evidence="2" key="1">
    <citation type="submission" date="2006-10" db="EMBL/GenBank/DDBJ databases">
        <authorList>
            <person name="Amadeo P."/>
            <person name="Zhao Q."/>
            <person name="Wortman J."/>
            <person name="Fraser-Liggett C."/>
            <person name="Carlton J."/>
        </authorList>
    </citation>
    <scope>NUCLEOTIDE SEQUENCE</scope>
    <source>
        <strain evidence="2">G3</strain>
    </source>
</reference>
<dbReference type="Proteomes" id="UP000001542">
    <property type="component" value="Unassembled WGS sequence"/>
</dbReference>
<organism evidence="2 3">
    <name type="scientific">Trichomonas vaginalis (strain ATCC PRA-98 / G3)</name>
    <dbReference type="NCBI Taxonomy" id="412133"/>
    <lineage>
        <taxon>Eukaryota</taxon>
        <taxon>Metamonada</taxon>
        <taxon>Parabasalia</taxon>
        <taxon>Trichomonadida</taxon>
        <taxon>Trichomonadidae</taxon>
        <taxon>Trichomonas</taxon>
    </lineage>
</organism>
<protein>
    <submittedName>
        <fullName evidence="2">Uncharacterized protein</fullName>
    </submittedName>
</protein>
<keyword evidence="1" id="KW-1133">Transmembrane helix</keyword>
<sequence>MCPNAIYSNIEQSSSSFNPYEDYSYSTEIECNYCIPTPDFFVTVCGAQVPPPIDLSAGKFTYTLKNGKTLELDHPLPPGFPIDLIGQEEEPSQDNAQIDSSEGISSFSEVLMYGAICVCPIAGLILYAYHHKKHPKLAQKLRYMTFTSFVTMGTILLLIL</sequence>
<proteinExistence type="predicted"/>
<dbReference type="VEuPathDB" id="TrichDB:TVAGG3_0265800"/>